<evidence type="ECO:0000313" key="2">
    <source>
        <dbReference type="Proteomes" id="UP001140560"/>
    </source>
</evidence>
<comment type="caution">
    <text evidence="1">The sequence shown here is derived from an EMBL/GenBank/DDBJ whole genome shotgun (WGS) entry which is preliminary data.</text>
</comment>
<dbReference type="OrthoDB" id="5419219at2759"/>
<accession>A0A9W9CQY8</accession>
<evidence type="ECO:0000313" key="1">
    <source>
        <dbReference type="EMBL" id="KAJ4375369.1"/>
    </source>
</evidence>
<dbReference type="AlphaFoldDB" id="A0A9W9CQY8"/>
<reference evidence="1" key="1">
    <citation type="submission" date="2022-10" db="EMBL/GenBank/DDBJ databases">
        <title>Tapping the CABI collections for fungal endophytes: first genome assemblies for Collariella, Neodidymelliopsis, Ascochyta clinopodiicola, Didymella pomorum, Didymosphaeria variabile, Neocosmospora piperis and Neocucurbitaria cava.</title>
        <authorList>
            <person name="Hill R."/>
        </authorList>
    </citation>
    <scope>NUCLEOTIDE SEQUENCE</scope>
    <source>
        <strain evidence="1">IMI 356814</strain>
    </source>
</reference>
<proteinExistence type="predicted"/>
<dbReference type="EMBL" id="JAPEUY010000003">
    <property type="protein sequence ID" value="KAJ4375369.1"/>
    <property type="molecule type" value="Genomic_DNA"/>
</dbReference>
<name>A0A9W9CQY8_9PLEO</name>
<gene>
    <name evidence="1" type="ORF">N0V83_002455</name>
</gene>
<dbReference type="Proteomes" id="UP001140560">
    <property type="component" value="Unassembled WGS sequence"/>
</dbReference>
<organism evidence="1 2">
    <name type="scientific">Neocucurbitaria cava</name>
    <dbReference type="NCBI Taxonomy" id="798079"/>
    <lineage>
        <taxon>Eukaryota</taxon>
        <taxon>Fungi</taxon>
        <taxon>Dikarya</taxon>
        <taxon>Ascomycota</taxon>
        <taxon>Pezizomycotina</taxon>
        <taxon>Dothideomycetes</taxon>
        <taxon>Pleosporomycetidae</taxon>
        <taxon>Pleosporales</taxon>
        <taxon>Pleosporineae</taxon>
        <taxon>Cucurbitariaceae</taxon>
        <taxon>Neocucurbitaria</taxon>
    </lineage>
</organism>
<protein>
    <submittedName>
        <fullName evidence="1">Uncharacterized protein</fullName>
    </submittedName>
</protein>
<keyword evidence="2" id="KW-1185">Reference proteome</keyword>
<sequence length="202" mass="22525">MINKLPGVDPFQITTFTWLVAGVVLVSAKGRYVKEWPWHDFVHGRVVCESITDLADVTGVDKQMILMKLLHNERAITLVTRGPYNGMFDRKSEVPSEGFAIDEPVQLSTMLASGFIILKVISYHGEHLICLDARKRSFLDFANSEASMSMNYLSCLEMSSGEAEESMSRKPSKASKTVLYLSRNNIGWHQMAGLFVGDAVFG</sequence>